<evidence type="ECO:0000256" key="3">
    <source>
        <dbReference type="ARBA" id="ARBA00022741"/>
    </source>
</evidence>
<evidence type="ECO:0000256" key="6">
    <source>
        <dbReference type="ARBA" id="ARBA00023136"/>
    </source>
</evidence>
<dbReference type="PROSITE" id="PS50929">
    <property type="entry name" value="ABC_TM1F"/>
    <property type="match status" value="1"/>
</dbReference>
<comment type="caution">
    <text evidence="9">The sequence shown here is derived from an EMBL/GenBank/DDBJ whole genome shotgun (WGS) entry which is preliminary data.</text>
</comment>
<gene>
    <name evidence="9" type="ORF">BGZ96_005804</name>
</gene>
<evidence type="ECO:0000313" key="10">
    <source>
        <dbReference type="Proteomes" id="UP001194696"/>
    </source>
</evidence>
<organism evidence="9 10">
    <name type="scientific">Linnemannia gamsii</name>
    <dbReference type="NCBI Taxonomy" id="64522"/>
    <lineage>
        <taxon>Eukaryota</taxon>
        <taxon>Fungi</taxon>
        <taxon>Fungi incertae sedis</taxon>
        <taxon>Mucoromycota</taxon>
        <taxon>Mortierellomycotina</taxon>
        <taxon>Mortierellomycetes</taxon>
        <taxon>Mortierellales</taxon>
        <taxon>Mortierellaceae</taxon>
        <taxon>Linnemannia</taxon>
    </lineage>
</organism>
<evidence type="ECO:0000256" key="1">
    <source>
        <dbReference type="ARBA" id="ARBA00022448"/>
    </source>
</evidence>
<dbReference type="SUPFAM" id="SSF90123">
    <property type="entry name" value="ABC transporter transmembrane region"/>
    <property type="match status" value="1"/>
</dbReference>
<keyword evidence="4" id="KW-0067">ATP-binding</keyword>
<evidence type="ECO:0000256" key="7">
    <source>
        <dbReference type="SAM" id="Phobius"/>
    </source>
</evidence>
<feature type="domain" description="ABC transmembrane type-1" evidence="8">
    <location>
        <begin position="1"/>
        <end position="167"/>
    </location>
</feature>
<dbReference type="InterPro" id="IPR011527">
    <property type="entry name" value="ABC1_TM_dom"/>
</dbReference>
<dbReference type="InterPro" id="IPR050173">
    <property type="entry name" value="ABC_transporter_C-like"/>
</dbReference>
<feature type="non-terminal residue" evidence="9">
    <location>
        <position position="235"/>
    </location>
</feature>
<accession>A0ABQ7JHP9</accession>
<name>A0ABQ7JHP9_9FUNG</name>
<evidence type="ECO:0000313" key="9">
    <source>
        <dbReference type="EMBL" id="KAG0271449.1"/>
    </source>
</evidence>
<feature type="transmembrane region" description="Helical" evidence="7">
    <location>
        <begin position="34"/>
        <end position="54"/>
    </location>
</feature>
<dbReference type="Gene3D" id="1.20.1560.10">
    <property type="entry name" value="ABC transporter type 1, transmembrane domain"/>
    <property type="match status" value="2"/>
</dbReference>
<keyword evidence="3" id="KW-0547">Nucleotide-binding</keyword>
<dbReference type="InterPro" id="IPR036640">
    <property type="entry name" value="ABC1_TM_sf"/>
</dbReference>
<dbReference type="PANTHER" id="PTHR24223">
    <property type="entry name" value="ATP-BINDING CASSETTE SUB-FAMILY C"/>
    <property type="match status" value="1"/>
</dbReference>
<sequence length="235" mass="26502">MSFFDTTPVGRIVNRFSSDVNAVDSLLPETYNDMVGFIFHITGTLLIIGLRRLISVSKSPLYQHFSETISGVSTIRVMRGLTQQFVAQNEAHTDLMNTRQNIFLIINRWLQIRVEILGGMVNFSAAALAVLYVDKLDPSMVGLALSYALSIVGYINYFVRTICETQNMLISVERVLEYSHKPTEAPVKTGVHLPENWPQQGKVVFKHYSTRYREGLDLVIKDVSFEVNPAEKVGI</sequence>
<reference evidence="9 10" key="1">
    <citation type="journal article" date="2020" name="Fungal Divers.">
        <title>Resolving the Mortierellaceae phylogeny through synthesis of multi-gene phylogenetics and phylogenomics.</title>
        <authorList>
            <person name="Vandepol N."/>
            <person name="Liber J."/>
            <person name="Desiro A."/>
            <person name="Na H."/>
            <person name="Kennedy M."/>
            <person name="Barry K."/>
            <person name="Grigoriev I.V."/>
            <person name="Miller A.N."/>
            <person name="O'Donnell K."/>
            <person name="Stajich J.E."/>
            <person name="Bonito G."/>
        </authorList>
    </citation>
    <scope>NUCLEOTIDE SEQUENCE [LARGE SCALE GENOMIC DNA]</scope>
    <source>
        <strain evidence="9 10">AD045</strain>
    </source>
</reference>
<dbReference type="Pfam" id="PF00664">
    <property type="entry name" value="ABC_membrane"/>
    <property type="match status" value="2"/>
</dbReference>
<proteinExistence type="predicted"/>
<feature type="transmembrane region" description="Helical" evidence="7">
    <location>
        <begin position="139"/>
        <end position="159"/>
    </location>
</feature>
<evidence type="ECO:0000256" key="4">
    <source>
        <dbReference type="ARBA" id="ARBA00022840"/>
    </source>
</evidence>
<dbReference type="Proteomes" id="UP001194696">
    <property type="component" value="Unassembled WGS sequence"/>
</dbReference>
<evidence type="ECO:0000256" key="2">
    <source>
        <dbReference type="ARBA" id="ARBA00022692"/>
    </source>
</evidence>
<protein>
    <recommendedName>
        <fullName evidence="8">ABC transmembrane type-1 domain-containing protein</fullName>
    </recommendedName>
</protein>
<evidence type="ECO:0000259" key="8">
    <source>
        <dbReference type="PROSITE" id="PS50929"/>
    </source>
</evidence>
<dbReference type="PANTHER" id="PTHR24223:SF415">
    <property type="entry name" value="FI20190P1"/>
    <property type="match status" value="1"/>
</dbReference>
<evidence type="ECO:0000256" key="5">
    <source>
        <dbReference type="ARBA" id="ARBA00022989"/>
    </source>
</evidence>
<keyword evidence="2 7" id="KW-0812">Transmembrane</keyword>
<keyword evidence="1" id="KW-0813">Transport</keyword>
<feature type="transmembrane region" description="Helical" evidence="7">
    <location>
        <begin position="114"/>
        <end position="133"/>
    </location>
</feature>
<dbReference type="Gene3D" id="3.40.50.300">
    <property type="entry name" value="P-loop containing nucleotide triphosphate hydrolases"/>
    <property type="match status" value="1"/>
</dbReference>
<keyword evidence="6 7" id="KW-0472">Membrane</keyword>
<keyword evidence="5 7" id="KW-1133">Transmembrane helix</keyword>
<keyword evidence="10" id="KW-1185">Reference proteome</keyword>
<dbReference type="InterPro" id="IPR027417">
    <property type="entry name" value="P-loop_NTPase"/>
</dbReference>
<dbReference type="EMBL" id="JAAAIM010002765">
    <property type="protein sequence ID" value="KAG0271449.1"/>
    <property type="molecule type" value="Genomic_DNA"/>
</dbReference>